<keyword evidence="8 13" id="KW-0472">Membrane</keyword>
<sequence length="180" mass="19302">MADVAHTTAGTEVPAEHHEEPTAFGLNAGGWVALAMIVVFAIMIWKRVPGAVAKTLDDQIAAIRKRLDEASSLRAEAEQLKKEYQKKAKAADKEAASMIDRAKHEAEAIVAKANADAEALVERRAKMAEEKIAAEERNAIKELRAAAATAASKAAEKLIADRHDAKADAKLIDQAISSLK</sequence>
<protein>
    <recommendedName>
        <fullName evidence="13">ATP synthase subunit b</fullName>
    </recommendedName>
    <alternativeName>
        <fullName evidence="13">ATP synthase F(0) sector subunit b</fullName>
    </alternativeName>
    <alternativeName>
        <fullName evidence="13">ATPase subunit I</fullName>
    </alternativeName>
    <alternativeName>
        <fullName evidence="13">F-type ATPase subunit b</fullName>
        <shortName evidence="13">F-ATPase subunit b</shortName>
    </alternativeName>
</protein>
<feature type="transmembrane region" description="Helical" evidence="13">
    <location>
        <begin position="24"/>
        <end position="45"/>
    </location>
</feature>
<keyword evidence="3 13" id="KW-0138">CF(0)</keyword>
<keyword evidence="9 13" id="KW-0066">ATP synthesis</keyword>
<dbReference type="EMBL" id="JAMGBD010000001">
    <property type="protein sequence ID" value="MCL6683057.1"/>
    <property type="molecule type" value="Genomic_DNA"/>
</dbReference>
<keyword evidence="5 13" id="KW-0375">Hydrogen ion transport</keyword>
<keyword evidence="13" id="KW-1003">Cell membrane</keyword>
<comment type="subcellular location">
    <subcellularLocation>
        <location evidence="13">Cell membrane</location>
        <topology evidence="13">Single-pass membrane protein</topology>
    </subcellularLocation>
    <subcellularLocation>
        <location evidence="12">Endomembrane system</location>
        <topology evidence="12">Single-pass membrane protein</topology>
    </subcellularLocation>
</comment>
<dbReference type="CDD" id="cd06503">
    <property type="entry name" value="ATP-synt_Fo_b"/>
    <property type="match status" value="1"/>
</dbReference>
<reference evidence="16" key="1">
    <citation type="submission" date="2022-05" db="EMBL/GenBank/DDBJ databases">
        <authorList>
            <person name="Jo J.-H."/>
            <person name="Im W.-T."/>
        </authorList>
    </citation>
    <scope>NUCLEOTIDE SEQUENCE</scope>
    <source>
        <strain evidence="16">SE158</strain>
    </source>
</reference>
<keyword evidence="17" id="KW-1185">Reference proteome</keyword>
<name>A0ABT0RK85_9SPHN</name>
<evidence type="ECO:0000256" key="5">
    <source>
        <dbReference type="ARBA" id="ARBA00022781"/>
    </source>
</evidence>
<gene>
    <name evidence="13" type="primary">atpF</name>
    <name evidence="16" type="ORF">LZ536_03945</name>
</gene>
<evidence type="ECO:0000256" key="11">
    <source>
        <dbReference type="ARBA" id="ARBA00025614"/>
    </source>
</evidence>
<evidence type="ECO:0000256" key="12">
    <source>
        <dbReference type="ARBA" id="ARBA00037847"/>
    </source>
</evidence>
<accession>A0ABT0RK85</accession>
<evidence type="ECO:0000256" key="14">
    <source>
        <dbReference type="RuleBase" id="RU003848"/>
    </source>
</evidence>
<dbReference type="PANTHER" id="PTHR33445:SF1">
    <property type="entry name" value="ATP SYNTHASE SUBUNIT B"/>
    <property type="match status" value="1"/>
</dbReference>
<evidence type="ECO:0000256" key="15">
    <source>
        <dbReference type="SAM" id="Coils"/>
    </source>
</evidence>
<evidence type="ECO:0000256" key="9">
    <source>
        <dbReference type="ARBA" id="ARBA00023310"/>
    </source>
</evidence>
<keyword evidence="7 13" id="KW-0406">Ion transport</keyword>
<evidence type="ECO:0000313" key="16">
    <source>
        <dbReference type="EMBL" id="MCL6683057.1"/>
    </source>
</evidence>
<evidence type="ECO:0000256" key="13">
    <source>
        <dbReference type="HAMAP-Rule" id="MF_01398"/>
    </source>
</evidence>
<dbReference type="Pfam" id="PF00430">
    <property type="entry name" value="ATP-synt_B"/>
    <property type="match status" value="1"/>
</dbReference>
<evidence type="ECO:0000256" key="4">
    <source>
        <dbReference type="ARBA" id="ARBA00022692"/>
    </source>
</evidence>
<dbReference type="RefSeq" id="WP_249847001.1">
    <property type="nucleotide sequence ID" value="NZ_JAMGBD010000001.1"/>
</dbReference>
<feature type="coiled-coil region" evidence="15">
    <location>
        <begin position="53"/>
        <end position="153"/>
    </location>
</feature>
<comment type="subunit">
    <text evidence="13">F-type ATPases have 2 components, F(1) - the catalytic core - and F(0) - the membrane proton channel. F(1) has five subunits: alpha(3), beta(3), gamma(1), delta(1), epsilon(1). F(0) has three main subunits: a(1), b(2) and c(10-14). The alpha and beta chains form an alternating ring which encloses part of the gamma chain. F(1) is attached to F(0) by a central stalk formed by the gamma and epsilon chains, while a peripheral stalk is formed by the delta and b chains.</text>
</comment>
<evidence type="ECO:0000256" key="6">
    <source>
        <dbReference type="ARBA" id="ARBA00022989"/>
    </source>
</evidence>
<keyword evidence="15" id="KW-0175">Coiled coil</keyword>
<proteinExistence type="inferred from homology"/>
<organism evidence="16 17">
    <name type="scientific">Sphingomonas alba</name>
    <dbReference type="NCBI Taxonomy" id="2908208"/>
    <lineage>
        <taxon>Bacteria</taxon>
        <taxon>Pseudomonadati</taxon>
        <taxon>Pseudomonadota</taxon>
        <taxon>Alphaproteobacteria</taxon>
        <taxon>Sphingomonadales</taxon>
        <taxon>Sphingomonadaceae</taxon>
        <taxon>Sphingomonas</taxon>
    </lineage>
</organism>
<evidence type="ECO:0000256" key="7">
    <source>
        <dbReference type="ARBA" id="ARBA00023065"/>
    </source>
</evidence>
<keyword evidence="2 13" id="KW-0813">Transport</keyword>
<evidence type="ECO:0000256" key="8">
    <source>
        <dbReference type="ARBA" id="ARBA00023136"/>
    </source>
</evidence>
<evidence type="ECO:0000256" key="10">
    <source>
        <dbReference type="ARBA" id="ARBA00025198"/>
    </source>
</evidence>
<keyword evidence="6 13" id="KW-1133">Transmembrane helix</keyword>
<evidence type="ECO:0000256" key="3">
    <source>
        <dbReference type="ARBA" id="ARBA00022547"/>
    </source>
</evidence>
<evidence type="ECO:0000256" key="1">
    <source>
        <dbReference type="ARBA" id="ARBA00005513"/>
    </source>
</evidence>
<dbReference type="InterPro" id="IPR002146">
    <property type="entry name" value="ATP_synth_b/b'su_bac/chlpt"/>
</dbReference>
<keyword evidence="4 13" id="KW-0812">Transmembrane</keyword>
<dbReference type="Proteomes" id="UP001165363">
    <property type="component" value="Unassembled WGS sequence"/>
</dbReference>
<evidence type="ECO:0000256" key="2">
    <source>
        <dbReference type="ARBA" id="ARBA00022448"/>
    </source>
</evidence>
<evidence type="ECO:0000313" key="17">
    <source>
        <dbReference type="Proteomes" id="UP001165363"/>
    </source>
</evidence>
<comment type="caution">
    <text evidence="16">The sequence shown here is derived from an EMBL/GenBank/DDBJ whole genome shotgun (WGS) entry which is preliminary data.</text>
</comment>
<comment type="function">
    <text evidence="11">Component of the F(0) channel, it forms part of the peripheral stalk, linking F(1) to F(0). The b'-subunit is a diverged and duplicated form of b found in plants and photosynthetic bacteria.</text>
</comment>
<dbReference type="HAMAP" id="MF_01398">
    <property type="entry name" value="ATP_synth_b_bprime"/>
    <property type="match status" value="1"/>
</dbReference>
<comment type="similarity">
    <text evidence="1 13 14">Belongs to the ATPase B chain family.</text>
</comment>
<dbReference type="InterPro" id="IPR050059">
    <property type="entry name" value="ATP_synthase_B_chain"/>
</dbReference>
<comment type="function">
    <text evidence="10 13">F(1)F(0) ATP synthase produces ATP from ADP in the presence of a proton or sodium gradient. F-type ATPases consist of two structural domains, F(1) containing the extramembraneous catalytic core and F(0) containing the membrane proton channel, linked together by a central stalk and a peripheral stalk. During catalysis, ATP synthesis in the catalytic domain of F(1) is coupled via a rotary mechanism of the central stalk subunits to proton translocation.</text>
</comment>
<dbReference type="PANTHER" id="PTHR33445">
    <property type="entry name" value="ATP SYNTHASE SUBUNIT B', CHLOROPLASTIC"/>
    <property type="match status" value="1"/>
</dbReference>